<evidence type="ECO:0008006" key="13">
    <source>
        <dbReference type="Google" id="ProtNLM"/>
    </source>
</evidence>
<feature type="region of interest" description="Disordered" evidence="10">
    <location>
        <begin position="106"/>
        <end position="135"/>
    </location>
</feature>
<evidence type="ECO:0000256" key="2">
    <source>
        <dbReference type="ARBA" id="ARBA00022555"/>
    </source>
</evidence>
<evidence type="ECO:0000256" key="8">
    <source>
        <dbReference type="ARBA" id="ARBA00022884"/>
    </source>
</evidence>
<dbReference type="InterPro" id="IPR002905">
    <property type="entry name" value="Trm1"/>
</dbReference>
<dbReference type="Gene3D" id="3.40.50.150">
    <property type="entry name" value="Vaccinia Virus protein VP39"/>
    <property type="match status" value="1"/>
</dbReference>
<dbReference type="PANTHER" id="PTHR10631:SF1">
    <property type="entry name" value="TRMT1-LIKE PROTEIN"/>
    <property type="match status" value="1"/>
</dbReference>
<dbReference type="AlphaFoldDB" id="A0AAV7B453"/>
<dbReference type="EMBL" id="WNYA01000006">
    <property type="protein sequence ID" value="KAG8565903.1"/>
    <property type="molecule type" value="Genomic_DNA"/>
</dbReference>
<evidence type="ECO:0000256" key="5">
    <source>
        <dbReference type="ARBA" id="ARBA00022691"/>
    </source>
</evidence>
<feature type="compositionally biased region" description="Acidic residues" evidence="10">
    <location>
        <begin position="118"/>
        <end position="134"/>
    </location>
</feature>
<feature type="compositionally biased region" description="Basic and acidic residues" evidence="10">
    <location>
        <begin position="106"/>
        <end position="115"/>
    </location>
</feature>
<reference evidence="11" key="1">
    <citation type="thesis" date="2020" institute="ProQuest LLC" country="789 East Eisenhower Parkway, Ann Arbor, MI, USA">
        <title>Comparative Genomics and Chromosome Evolution.</title>
        <authorList>
            <person name="Mudd A.B."/>
        </authorList>
    </citation>
    <scope>NUCLEOTIDE SEQUENCE</scope>
    <source>
        <strain evidence="11">237g6f4</strain>
        <tissue evidence="11">Blood</tissue>
    </source>
</reference>
<evidence type="ECO:0000313" key="11">
    <source>
        <dbReference type="EMBL" id="KAG8565903.1"/>
    </source>
</evidence>
<evidence type="ECO:0000256" key="1">
    <source>
        <dbReference type="ARBA" id="ARBA00022499"/>
    </source>
</evidence>
<keyword evidence="6 9" id="KW-0819">tRNA processing</keyword>
<gene>
    <name evidence="11" type="ORF">GDO81_013026</name>
</gene>
<keyword evidence="2 9" id="KW-0820">tRNA-binding</keyword>
<keyword evidence="5 9" id="KW-0949">S-adenosyl-L-methionine</keyword>
<evidence type="ECO:0000256" key="4">
    <source>
        <dbReference type="ARBA" id="ARBA00022679"/>
    </source>
</evidence>
<dbReference type="GO" id="GO:0000049">
    <property type="term" value="F:tRNA binding"/>
    <property type="evidence" value="ECO:0007669"/>
    <property type="project" value="UniProtKB-UniRule"/>
</dbReference>
<keyword evidence="1" id="KW-1017">Isopeptide bond</keyword>
<accession>A0AAV7B453</accession>
<dbReference type="InterPro" id="IPR029063">
    <property type="entry name" value="SAM-dependent_MTases_sf"/>
</dbReference>
<dbReference type="CDD" id="cd02440">
    <property type="entry name" value="AdoMet_MTases"/>
    <property type="match status" value="1"/>
</dbReference>
<dbReference type="Pfam" id="PF02005">
    <property type="entry name" value="TRM"/>
    <property type="match status" value="1"/>
</dbReference>
<evidence type="ECO:0000256" key="6">
    <source>
        <dbReference type="ARBA" id="ARBA00022694"/>
    </source>
</evidence>
<proteinExistence type="inferred from homology"/>
<dbReference type="PANTHER" id="PTHR10631">
    <property type="entry name" value="N 2 ,N 2 -DIMETHYLGUANOSINE TRNA METHYLTRANSFERASE"/>
    <property type="match status" value="1"/>
</dbReference>
<evidence type="ECO:0000256" key="7">
    <source>
        <dbReference type="ARBA" id="ARBA00022833"/>
    </source>
</evidence>
<dbReference type="GO" id="GO:0002940">
    <property type="term" value="P:tRNA N2-guanine methylation"/>
    <property type="evidence" value="ECO:0007669"/>
    <property type="project" value="TreeGrafter"/>
</dbReference>
<keyword evidence="12" id="KW-1185">Reference proteome</keyword>
<evidence type="ECO:0000256" key="10">
    <source>
        <dbReference type="SAM" id="MobiDB-lite"/>
    </source>
</evidence>
<comment type="caution">
    <text evidence="11">The sequence shown here is derived from an EMBL/GenBank/DDBJ whole genome shotgun (WGS) entry which is preliminary data.</text>
</comment>
<evidence type="ECO:0000256" key="3">
    <source>
        <dbReference type="ARBA" id="ARBA00022603"/>
    </source>
</evidence>
<name>A0AAV7B453_ENGPU</name>
<dbReference type="GO" id="GO:0005634">
    <property type="term" value="C:nucleus"/>
    <property type="evidence" value="ECO:0007669"/>
    <property type="project" value="TreeGrafter"/>
</dbReference>
<keyword evidence="7" id="KW-0862">Zinc</keyword>
<dbReference type="GO" id="GO:0016423">
    <property type="term" value="F:tRNA (guanine) methyltransferase activity"/>
    <property type="evidence" value="ECO:0007669"/>
    <property type="project" value="InterPro"/>
</dbReference>
<dbReference type="SUPFAM" id="SSF53335">
    <property type="entry name" value="S-adenosyl-L-methionine-dependent methyltransferases"/>
    <property type="match status" value="1"/>
</dbReference>
<comment type="similarity">
    <text evidence="9">Belongs to the class I-like SAM-binding methyltransferase superfamily. Trm1 family.</text>
</comment>
<keyword evidence="4 9" id="KW-0808">Transferase</keyword>
<feature type="region of interest" description="Disordered" evidence="10">
    <location>
        <begin position="1"/>
        <end position="61"/>
    </location>
</feature>
<dbReference type="PROSITE" id="PS51626">
    <property type="entry name" value="SAM_MT_TRM1"/>
    <property type="match status" value="1"/>
</dbReference>
<organism evidence="11 12">
    <name type="scientific">Engystomops pustulosus</name>
    <name type="common">Tungara frog</name>
    <name type="synonym">Physalaemus pustulosus</name>
    <dbReference type="NCBI Taxonomy" id="76066"/>
    <lineage>
        <taxon>Eukaryota</taxon>
        <taxon>Metazoa</taxon>
        <taxon>Chordata</taxon>
        <taxon>Craniata</taxon>
        <taxon>Vertebrata</taxon>
        <taxon>Euteleostomi</taxon>
        <taxon>Amphibia</taxon>
        <taxon>Batrachia</taxon>
        <taxon>Anura</taxon>
        <taxon>Neobatrachia</taxon>
        <taxon>Hyloidea</taxon>
        <taxon>Leptodactylidae</taxon>
        <taxon>Leiuperinae</taxon>
        <taxon>Engystomops</taxon>
    </lineage>
</organism>
<dbReference type="Proteomes" id="UP000824782">
    <property type="component" value="Unassembled WGS sequence"/>
</dbReference>
<evidence type="ECO:0000313" key="12">
    <source>
        <dbReference type="Proteomes" id="UP000824782"/>
    </source>
</evidence>
<sequence>MEEKAEVLDSAAVEIVEDNDSDPSKGAELKNAQTSCEQSLEADPSNGAEVKNAQTSCEESLEGHRLLQEVQSPAAWGSHDPHLLAVKLDQADPSNGVEVKEIKCEDNTEGEHVQSEEPFIEEPCSDDPGTEDGESVPLDGEKVSLDLENAVKHISIQKELSDLEGLVQQSHDDKKPCPLCPESKFRSCHISKLHRHLQNLHWKVSVEFEGYRMCICFLPCVQNMAQNENEIPGKMSSHYHCIICSAVVNRRRTDMVRHIKRHVEKGETEVTASYSKPQEILQESNTEVQVLPNSNTPQKSGTFFNPVMKTNRQLIFCALAVLAKERQPLECLDAFSSTGIMGLQWAKHLGDAVKVTLNDISETSISMIRENCHLNKIRVVTESDGIPEEEPDVTNQNFVGTIEVTQMDANVLMHLRSFDFIHLDPFGTSVNYLDAAFRNIRNLGIVSVTSTDTSSLYAKTVHVAKRHYGCNIIRTEYYRELAARVVLSAVARAAARCNKGIEVLLSVALEHFVLVIVRVLRGPSLADETSKMINNLIHCHWCEERIFQKEGNMIEESPYKLLPCDCHKSMPGRSAVLLGPVWSSSLFNTGFLRRMLFEAFSQGISEVQPILKTLLCESESTTTKQFSGHTSQGIQGEMHPTLERVTDIYPIIALGLYMYRSGPHSDGHYGGRDLVA</sequence>
<dbReference type="FunFam" id="3.40.50.150:FF:000098">
    <property type="entry name" value="Trmt1-like isoform 1"/>
    <property type="match status" value="1"/>
</dbReference>
<keyword evidence="8 9" id="KW-0694">RNA-binding</keyword>
<keyword evidence="3 9" id="KW-0489">Methyltransferase</keyword>
<evidence type="ECO:0000256" key="9">
    <source>
        <dbReference type="PROSITE-ProRule" id="PRU00958"/>
    </source>
</evidence>
<protein>
    <recommendedName>
        <fullName evidence="13">TRMT1-like protein</fullName>
    </recommendedName>
</protein>